<evidence type="ECO:0000313" key="3">
    <source>
        <dbReference type="EMBL" id="RDD60229.1"/>
    </source>
</evidence>
<name>A0A369T4H9_9PROT</name>
<sequence>MPTVDGTSDADDRDPVLAQYEAYPYPSRDPKDEKTRLIEGSPSHLDEIRHYLFGGRLDVTADFRALVAGGGTGDAAIMLAQQLSDAGGGEVVYVDLSRKAREIAEARAAARGLSNIAFHTGSLLDLPEMDLGAFDYIDCCGVLHHLEDPAAGAMALRRVLKDGGGIGLMVYAPFGRTGVYEMQAMLRTLGGDLPLAQRVAQARRLWDKLPQTNWLKRNPFVGDHKRSDAELVDLFLHARDRPYTVPEVAGLLDGADLRPAAFVEPLRYDPATYMKDPALLKPLADLDPVGRAAFAERLAGNMKKHIVYAVPKGRADTVAAIEDDTVVPVPSGLDPRKAAQGMGPNPLLKANFDGQPLRLPLPRLAGPLLVRIDGERSLGEIVAGVMAQDSTLEAKRVEAQFAETFRAFNGINRMFLRYPTSRM</sequence>
<proteinExistence type="predicted"/>
<dbReference type="CDD" id="cd02440">
    <property type="entry name" value="AdoMet_MTases"/>
    <property type="match status" value="1"/>
</dbReference>
<keyword evidence="4" id="KW-1185">Reference proteome</keyword>
<comment type="caution">
    <text evidence="3">The sequence shown here is derived from an EMBL/GenBank/DDBJ whole genome shotgun (WGS) entry which is preliminary data.</text>
</comment>
<dbReference type="SUPFAM" id="SSF53335">
    <property type="entry name" value="S-adenosyl-L-methionine-dependent methyltransferases"/>
    <property type="match status" value="1"/>
</dbReference>
<accession>A0A369T4H9</accession>
<dbReference type="AlphaFoldDB" id="A0A369T4H9"/>
<evidence type="ECO:0000313" key="4">
    <source>
        <dbReference type="Proteomes" id="UP000253941"/>
    </source>
</evidence>
<organism evidence="3 4">
    <name type="scientific">Ferruginivarius sediminum</name>
    <dbReference type="NCBI Taxonomy" id="2661937"/>
    <lineage>
        <taxon>Bacteria</taxon>
        <taxon>Pseudomonadati</taxon>
        <taxon>Pseudomonadota</taxon>
        <taxon>Alphaproteobacteria</taxon>
        <taxon>Rhodospirillales</taxon>
        <taxon>Rhodospirillaceae</taxon>
        <taxon>Ferruginivarius</taxon>
    </lineage>
</organism>
<gene>
    <name evidence="3" type="ORF">DRB17_19140</name>
</gene>
<dbReference type="Proteomes" id="UP000253941">
    <property type="component" value="Unassembled WGS sequence"/>
</dbReference>
<feature type="region of interest" description="Disordered" evidence="1">
    <location>
        <begin position="1"/>
        <end position="35"/>
    </location>
</feature>
<evidence type="ECO:0000256" key="1">
    <source>
        <dbReference type="SAM" id="MobiDB-lite"/>
    </source>
</evidence>
<dbReference type="EMBL" id="QPMH01000034">
    <property type="protein sequence ID" value="RDD60229.1"/>
    <property type="molecule type" value="Genomic_DNA"/>
</dbReference>
<evidence type="ECO:0000259" key="2">
    <source>
        <dbReference type="Pfam" id="PF08242"/>
    </source>
</evidence>
<feature type="domain" description="Methyltransferase type 12" evidence="2">
    <location>
        <begin position="68"/>
        <end position="165"/>
    </location>
</feature>
<keyword evidence="3" id="KW-0808">Transferase</keyword>
<dbReference type="Pfam" id="PF08242">
    <property type="entry name" value="Methyltransf_12"/>
    <property type="match status" value="1"/>
</dbReference>
<dbReference type="GO" id="GO:0008168">
    <property type="term" value="F:methyltransferase activity"/>
    <property type="evidence" value="ECO:0007669"/>
    <property type="project" value="UniProtKB-KW"/>
</dbReference>
<dbReference type="InterPro" id="IPR029063">
    <property type="entry name" value="SAM-dependent_MTases_sf"/>
</dbReference>
<reference evidence="3 4" key="1">
    <citation type="submission" date="2018-07" db="EMBL/GenBank/DDBJ databases">
        <title>Venubactetium sediminum gen. nov., sp. nov., isolated from a marine solar saltern.</title>
        <authorList>
            <person name="Wang S."/>
        </authorList>
    </citation>
    <scope>NUCLEOTIDE SEQUENCE [LARGE SCALE GENOMIC DNA]</scope>
    <source>
        <strain evidence="3 4">WD2A32</strain>
    </source>
</reference>
<dbReference type="InterPro" id="IPR013217">
    <property type="entry name" value="Methyltransf_12"/>
</dbReference>
<dbReference type="GO" id="GO:0032259">
    <property type="term" value="P:methylation"/>
    <property type="evidence" value="ECO:0007669"/>
    <property type="project" value="UniProtKB-KW"/>
</dbReference>
<keyword evidence="3" id="KW-0489">Methyltransferase</keyword>
<protein>
    <submittedName>
        <fullName evidence="3">Class I SAM-dependent methyltransferase</fullName>
    </submittedName>
</protein>
<dbReference type="Gene3D" id="3.40.50.150">
    <property type="entry name" value="Vaccinia Virus protein VP39"/>
    <property type="match status" value="1"/>
</dbReference>